<dbReference type="Proteomes" id="UP001431209">
    <property type="component" value="Unassembled WGS sequence"/>
</dbReference>
<proteinExistence type="predicted"/>
<feature type="chain" id="PRO_5043576495" evidence="2">
    <location>
        <begin position="22"/>
        <end position="291"/>
    </location>
</feature>
<organism evidence="4 5">
    <name type="scientific">Acrasis kona</name>
    <dbReference type="NCBI Taxonomy" id="1008807"/>
    <lineage>
        <taxon>Eukaryota</taxon>
        <taxon>Discoba</taxon>
        <taxon>Heterolobosea</taxon>
        <taxon>Tetramitia</taxon>
        <taxon>Eutetramitia</taxon>
        <taxon>Acrasidae</taxon>
        <taxon>Acrasis</taxon>
    </lineage>
</organism>
<protein>
    <submittedName>
        <fullName evidence="4">Solute carrier family 35 member</fullName>
    </submittedName>
</protein>
<feature type="transmembrane region" description="Helical" evidence="1">
    <location>
        <begin position="234"/>
        <end position="258"/>
    </location>
</feature>
<feature type="signal peptide" evidence="2">
    <location>
        <begin position="1"/>
        <end position="21"/>
    </location>
</feature>
<keyword evidence="2" id="KW-0732">Signal</keyword>
<evidence type="ECO:0000313" key="5">
    <source>
        <dbReference type="Proteomes" id="UP001431209"/>
    </source>
</evidence>
<evidence type="ECO:0000256" key="1">
    <source>
        <dbReference type="SAM" id="Phobius"/>
    </source>
</evidence>
<comment type="caution">
    <text evidence="4">The sequence shown here is derived from an EMBL/GenBank/DDBJ whole genome shotgun (WGS) entry which is preliminary data.</text>
</comment>
<reference evidence="4 5" key="1">
    <citation type="submission" date="2024-03" db="EMBL/GenBank/DDBJ databases">
        <title>The Acrasis kona genome and developmental transcriptomes reveal deep origins of eukaryotic multicellular pathways.</title>
        <authorList>
            <person name="Sheikh S."/>
            <person name="Fu C.-J."/>
            <person name="Brown M.W."/>
            <person name="Baldauf S.L."/>
        </authorList>
    </citation>
    <scope>NUCLEOTIDE SEQUENCE [LARGE SCALE GENOMIC DNA]</scope>
    <source>
        <strain evidence="4 5">ATCC MYA-3509</strain>
    </source>
</reference>
<name>A0AAW2ZF65_9EUKA</name>
<keyword evidence="1" id="KW-0812">Transmembrane</keyword>
<evidence type="ECO:0000313" key="4">
    <source>
        <dbReference type="EMBL" id="KAL0488552.1"/>
    </source>
</evidence>
<dbReference type="Pfam" id="PF09972">
    <property type="entry name" value="DUF2207"/>
    <property type="match status" value="1"/>
</dbReference>
<gene>
    <name evidence="4" type="ORF">AKO1_015773</name>
</gene>
<dbReference type="InterPro" id="IPR018702">
    <property type="entry name" value="DUF2207"/>
</dbReference>
<dbReference type="AlphaFoldDB" id="A0AAW2ZF65"/>
<evidence type="ECO:0000259" key="3">
    <source>
        <dbReference type="Pfam" id="PF09972"/>
    </source>
</evidence>
<sequence length="291" mass="33254">MITPTWCFLLLLLSSFCTTIANYHISNIDTDIRLHDDCWSTVSETITFQFNGAYKVVGRPIPDGITYGTTQISDFEATSPSKNVNITNVQVERSGNNTYQVVKFNNDQKQSNVTFLFKSKINLLRYDALQDKNLIFWNYKWSSPIRSLNLKVHFPKYWGISNKSSSCNVESSFSNTVLRAKRTRVLSGEEFFFNVTFDTRSKDCSESWMSGGAALGDHDDGETPSKLVNRSTGVIIICSLTTALCTLSLFCVFVYLAAPLLKKRKQYIPYYKRNKKKINNEYVSIYNNRVE</sequence>
<feature type="domain" description="DUF2207" evidence="3">
    <location>
        <begin position="25"/>
        <end position="167"/>
    </location>
</feature>
<accession>A0AAW2ZF65</accession>
<evidence type="ECO:0000256" key="2">
    <source>
        <dbReference type="SAM" id="SignalP"/>
    </source>
</evidence>
<keyword evidence="1" id="KW-1133">Transmembrane helix</keyword>
<keyword evidence="5" id="KW-1185">Reference proteome</keyword>
<dbReference type="EMBL" id="JAOPGA020001448">
    <property type="protein sequence ID" value="KAL0488552.1"/>
    <property type="molecule type" value="Genomic_DNA"/>
</dbReference>
<keyword evidence="1" id="KW-0472">Membrane</keyword>